<evidence type="ECO:0000313" key="1">
    <source>
        <dbReference type="EMBL" id="EFM04968.1"/>
    </source>
</evidence>
<protein>
    <submittedName>
        <fullName evidence="1">Uncharacterized protein</fullName>
    </submittedName>
</protein>
<gene>
    <name evidence="1" type="ORF">HMPREF0602_0554</name>
</gene>
<dbReference type="HOGENOM" id="CLU_208515_0_0_4"/>
<accession>E0N7S4</accession>
<proteinExistence type="predicted"/>
<comment type="caution">
    <text evidence="1">The sequence shown here is derived from an EMBL/GenBank/DDBJ whole genome shotgun (WGS) entry which is preliminary data.</text>
</comment>
<organism evidence="1 2">
    <name type="scientific">Neisseria meningitidis serogroup B (strain ATCC 13091 / M2091)</name>
    <dbReference type="NCBI Taxonomy" id="862513"/>
    <lineage>
        <taxon>Bacteria</taxon>
        <taxon>Pseudomonadati</taxon>
        <taxon>Pseudomonadota</taxon>
        <taxon>Betaproteobacteria</taxon>
        <taxon>Neisseriales</taxon>
        <taxon>Neisseriaceae</taxon>
        <taxon>Neisseria</taxon>
    </lineage>
</organism>
<dbReference type="Proteomes" id="UP000005526">
    <property type="component" value="Unassembled WGS sequence"/>
</dbReference>
<name>E0N7S4_NEIM3</name>
<evidence type="ECO:0000313" key="2">
    <source>
        <dbReference type="Proteomes" id="UP000005526"/>
    </source>
</evidence>
<reference evidence="1 2" key="1">
    <citation type="submission" date="2010-07" db="EMBL/GenBank/DDBJ databases">
        <authorList>
            <person name="Muzny D."/>
            <person name="Qin X."/>
            <person name="Deng J."/>
            <person name="Jiang H."/>
            <person name="Liu Y."/>
            <person name="Qu J."/>
            <person name="Song X.-Z."/>
            <person name="Zhang L."/>
            <person name="Thornton R."/>
            <person name="Coyle M."/>
            <person name="Francisco L."/>
            <person name="Jackson L."/>
            <person name="Javaid M."/>
            <person name="Korchina V."/>
            <person name="Kovar C."/>
            <person name="Mata R."/>
            <person name="Mathew T."/>
            <person name="Ngo R."/>
            <person name="Nguyen L."/>
            <person name="Nguyen N."/>
            <person name="Okwuonu G."/>
            <person name="Ongeri F."/>
            <person name="Pham C."/>
            <person name="Simmons D."/>
            <person name="Wilczek-Boney K."/>
            <person name="Hale W."/>
            <person name="Jakkamsetti A."/>
            <person name="Pham P."/>
            <person name="Ruth R."/>
            <person name="San Lucas F."/>
            <person name="Warren J."/>
            <person name="Zhang J."/>
            <person name="Zhao Z."/>
            <person name="Zhou C."/>
            <person name="Zhu D."/>
            <person name="Lee S."/>
            <person name="Bess C."/>
            <person name="Blankenburg K."/>
            <person name="Forbes L."/>
            <person name="Fu Q."/>
            <person name="Gubbala S."/>
            <person name="Hirani K."/>
            <person name="Jayaseelan J.C."/>
            <person name="Lara F."/>
            <person name="Munidasa M."/>
            <person name="Palculict T."/>
            <person name="Patil S."/>
            <person name="Pu L.-L."/>
            <person name="Saada N."/>
            <person name="Tang L."/>
            <person name="Weissenberger G."/>
            <person name="Zhu Y."/>
            <person name="Hemphill L."/>
            <person name="Shang Y."/>
            <person name="Youmans B."/>
            <person name="Ayvaz T."/>
            <person name="Ross M."/>
            <person name="Santibanez J."/>
            <person name="Aqrawi P."/>
            <person name="Gross S."/>
            <person name="Joshi V."/>
            <person name="Fowler G."/>
            <person name="Nazareth L."/>
            <person name="Reid J."/>
            <person name="Worley K."/>
            <person name="Petrosino J."/>
            <person name="Highlander S."/>
            <person name="Gibbs R."/>
        </authorList>
    </citation>
    <scope>NUCLEOTIDE SEQUENCE [LARGE SCALE GENOMIC DNA]</scope>
    <source>
        <strain evidence="1 2">ATCC 13091</strain>
    </source>
</reference>
<dbReference type="AlphaFoldDB" id="E0N7S4"/>
<sequence length="62" mass="7498">MSSKNKWGVDFSIELNKKCHLVQIFSIYFLFIKSKRLLFAILSSQFENVYNCPRYLQKFQEK</sequence>
<dbReference type="EMBL" id="AEEF01000031">
    <property type="protein sequence ID" value="EFM04968.1"/>
    <property type="molecule type" value="Genomic_DNA"/>
</dbReference>